<organism evidence="4">
    <name type="scientific">Blattabacterium punctulatus</name>
    <dbReference type="NCBI Taxonomy" id="164514"/>
    <lineage>
        <taxon>Bacteria</taxon>
        <taxon>Pseudomonadati</taxon>
        <taxon>Bacteroidota</taxon>
        <taxon>Flavobacteriia</taxon>
        <taxon>Flavobacteriales</taxon>
        <taxon>Blattabacteriaceae</taxon>
        <taxon>Blattabacterium</taxon>
    </lineage>
</organism>
<proteinExistence type="inferred from homology"/>
<dbReference type="EMBL" id="MN042896">
    <property type="protein sequence ID" value="QID56876.1"/>
    <property type="molecule type" value="Genomic_DNA"/>
</dbReference>
<feature type="non-terminal residue" evidence="4">
    <location>
        <position position="184"/>
    </location>
</feature>
<protein>
    <submittedName>
        <fullName evidence="4">Ribosome recycling factor</fullName>
    </submittedName>
</protein>
<dbReference type="Pfam" id="PF01765">
    <property type="entry name" value="RRF"/>
    <property type="match status" value="1"/>
</dbReference>
<evidence type="ECO:0000259" key="3">
    <source>
        <dbReference type="Pfam" id="PF01765"/>
    </source>
</evidence>
<dbReference type="FunFam" id="3.30.1360.40:FF:000001">
    <property type="entry name" value="Ribosome-recycling factor"/>
    <property type="match status" value="1"/>
</dbReference>
<dbReference type="Gene3D" id="3.30.1360.40">
    <property type="match status" value="1"/>
</dbReference>
<dbReference type="InterPro" id="IPR036191">
    <property type="entry name" value="RRF_sf"/>
</dbReference>
<dbReference type="InterPro" id="IPR023584">
    <property type="entry name" value="Ribosome_recyc_fac_dom"/>
</dbReference>
<dbReference type="InterPro" id="IPR002661">
    <property type="entry name" value="Ribosome_recyc_fac"/>
</dbReference>
<evidence type="ECO:0000256" key="2">
    <source>
        <dbReference type="ARBA" id="ARBA00022917"/>
    </source>
</evidence>
<dbReference type="AlphaFoldDB" id="A0A6G6BY15"/>
<evidence type="ECO:0000313" key="4">
    <source>
        <dbReference type="EMBL" id="QID56876.1"/>
    </source>
</evidence>
<reference evidence="4" key="1">
    <citation type="journal article" date="2020" name="Biol. Lett.">
        <title>Evolutionary rates are correlated between cockroach symbionts and mitochondrial genomes.</title>
        <authorList>
            <person name="Arab D.A."/>
            <person name="Bourguignon T."/>
            <person name="Wang Z."/>
            <person name="Ho S.Y.W."/>
            <person name="Lo N."/>
        </authorList>
    </citation>
    <scope>NUCLEOTIDE SEQUENCE</scope>
    <source>
        <strain evidence="4">DHOG3419</strain>
    </source>
</reference>
<dbReference type="GO" id="GO:0043023">
    <property type="term" value="F:ribosomal large subunit binding"/>
    <property type="evidence" value="ECO:0007669"/>
    <property type="project" value="TreeGrafter"/>
</dbReference>
<dbReference type="PANTHER" id="PTHR20982">
    <property type="entry name" value="RIBOSOME RECYCLING FACTOR"/>
    <property type="match status" value="1"/>
</dbReference>
<comment type="similarity">
    <text evidence="1">Belongs to the RRF family.</text>
</comment>
<accession>A0A6G6BY15</accession>
<dbReference type="PANTHER" id="PTHR20982:SF3">
    <property type="entry name" value="MITOCHONDRIAL RIBOSOME RECYCLING FACTOR PSEUDO 1"/>
    <property type="match status" value="1"/>
</dbReference>
<dbReference type="SUPFAM" id="SSF55194">
    <property type="entry name" value="Ribosome recycling factor, RRF"/>
    <property type="match status" value="1"/>
</dbReference>
<feature type="domain" description="Ribosome recycling factor" evidence="3">
    <location>
        <begin position="23"/>
        <end position="182"/>
    </location>
</feature>
<dbReference type="Gene3D" id="1.10.132.20">
    <property type="entry name" value="Ribosome-recycling factor"/>
    <property type="match status" value="1"/>
</dbReference>
<keyword evidence="2" id="KW-0648">Protein biosynthesis</keyword>
<evidence type="ECO:0000256" key="1">
    <source>
        <dbReference type="ARBA" id="ARBA00005912"/>
    </source>
</evidence>
<name>A0A6G6BY15_9FLAO</name>
<dbReference type="GO" id="GO:0006412">
    <property type="term" value="P:translation"/>
    <property type="evidence" value="ECO:0007669"/>
    <property type="project" value="UniProtKB-KW"/>
</dbReference>
<sequence length="184" mass="21431">MDELNKIFSSCKKDMKIILKKLQEEIYPIHLGSKSILTFLEKIKIKCYGTFLPLIEVANINIVDNMTLTIQPWDRSLISHIDKAIIDTNLGIMPTNKGDYIQINIPIITEEGRKNLIKKIKKQIEQAKIYVRIIRKKNNQSIKKLKLAQDLSKSGENSIQKITIEYIQNMDNLFLYKEKEILKI</sequence>